<sequence length="481" mass="51898">RVCNLVTANSVVTLYMHAFLMNVLSREIARAFAAPAADGTMPALRLDMSNLFTRNFLGKIYGLLAKLGVLVDKDSFDEGAIGENLRAFASCVRFRGIPMRAPSQLAPGACTRIATEYAMIAKRNYSTLLHLLLKLCLDVGGRSAEFKRRLLIEAGATGQPAEGDEETIEKAIEAAAAAAEAAAIHQSAAAIHDAFAQAGEDAPADLPAESGLDVHAIDEEAFDRIVVPAQALYYLVRRGVYDLDAAKGKDDTAAVDLLRCCDRALQVFNEVVQPIFACYHSDTVFAKRSPYYDVMAKPYRHLPALFMVHKMLKARGVKLPRITPMAGPQTGHLMVTKTVIKSCLLTVAEEKVFKLYEAAVIAEQVAAAATGDSAAAARADADAKAATARAAAGNVLLPNGDRVDLLETHPWLQRPERLDPNLVALSFVVDPGSIRQVHRPGRDLHFWGCFATDGYDLCLQYSTPEARNKATFKGKGKASAA</sequence>
<reference evidence="1" key="1">
    <citation type="submission" date="2022-07" db="EMBL/GenBank/DDBJ databases">
        <title>Phylogenomic reconstructions and comparative analyses of Kickxellomycotina fungi.</title>
        <authorList>
            <person name="Reynolds N.K."/>
            <person name="Stajich J.E."/>
            <person name="Barry K."/>
            <person name="Grigoriev I.V."/>
            <person name="Crous P."/>
            <person name="Smith M.E."/>
        </authorList>
    </citation>
    <scope>NUCLEOTIDE SEQUENCE</scope>
    <source>
        <strain evidence="1">CBS 109366</strain>
    </source>
</reference>
<accession>A0ACC1JZL2</accession>
<evidence type="ECO:0000313" key="1">
    <source>
        <dbReference type="EMBL" id="KAJ2770422.1"/>
    </source>
</evidence>
<evidence type="ECO:0000313" key="2">
    <source>
        <dbReference type="Proteomes" id="UP001140234"/>
    </source>
</evidence>
<dbReference type="Proteomes" id="UP001140234">
    <property type="component" value="Unassembled WGS sequence"/>
</dbReference>
<proteinExistence type="predicted"/>
<name>A0ACC1JZL2_9FUNG</name>
<dbReference type="EMBL" id="JANBUJ010000734">
    <property type="protein sequence ID" value="KAJ2770422.1"/>
    <property type="molecule type" value="Genomic_DNA"/>
</dbReference>
<keyword evidence="2" id="KW-1185">Reference proteome</keyword>
<gene>
    <name evidence="1" type="ORF">IWQ57_002671</name>
</gene>
<comment type="caution">
    <text evidence="1">The sequence shown here is derived from an EMBL/GenBank/DDBJ whole genome shotgun (WGS) entry which is preliminary data.</text>
</comment>
<protein>
    <submittedName>
        <fullName evidence="1">Uncharacterized protein</fullName>
    </submittedName>
</protein>
<feature type="non-terminal residue" evidence="1">
    <location>
        <position position="1"/>
    </location>
</feature>
<organism evidence="1 2">
    <name type="scientific">Coemansia nantahalensis</name>
    <dbReference type="NCBI Taxonomy" id="2789366"/>
    <lineage>
        <taxon>Eukaryota</taxon>
        <taxon>Fungi</taxon>
        <taxon>Fungi incertae sedis</taxon>
        <taxon>Zoopagomycota</taxon>
        <taxon>Kickxellomycotina</taxon>
        <taxon>Kickxellomycetes</taxon>
        <taxon>Kickxellales</taxon>
        <taxon>Kickxellaceae</taxon>
        <taxon>Coemansia</taxon>
    </lineage>
</organism>